<dbReference type="InterPro" id="IPR008634">
    <property type="entry name" value="Gas-vesicle_GvpO"/>
</dbReference>
<feature type="compositionally biased region" description="Basic residues" evidence="1">
    <location>
        <begin position="12"/>
        <end position="30"/>
    </location>
</feature>
<feature type="region of interest" description="Disordered" evidence="1">
    <location>
        <begin position="1"/>
        <end position="59"/>
    </location>
</feature>
<dbReference type="AlphaFoldDB" id="A0A4U0P7E7"/>
<reference evidence="2 3" key="1">
    <citation type="submission" date="2019-04" db="EMBL/GenBank/DDBJ databases">
        <title>Streptomyces piniterrae sp. nov., a heliquinomycin-producing actinomycete isolated from rhizosphere soil of Pinus yunnanensis.</title>
        <authorList>
            <person name="Zhuang X."/>
            <person name="Zhao J."/>
        </authorList>
    </citation>
    <scope>NUCLEOTIDE SEQUENCE [LARGE SCALE GENOMIC DNA]</scope>
    <source>
        <strain evidence="3">jys28</strain>
    </source>
</reference>
<evidence type="ECO:0000313" key="3">
    <source>
        <dbReference type="Proteomes" id="UP000308697"/>
    </source>
</evidence>
<accession>A0A4U0P7E7</accession>
<comment type="caution">
    <text evidence="2">The sequence shown here is derived from an EMBL/GenBank/DDBJ whole genome shotgun (WGS) entry which is preliminary data.</text>
</comment>
<keyword evidence="3" id="KW-1185">Reference proteome</keyword>
<name>A0A4U0P7E7_9ACTN</name>
<gene>
    <name evidence="2" type="ORF">FCH28_00400</name>
</gene>
<protein>
    <submittedName>
        <fullName evidence="2">Gas vesicle protein</fullName>
    </submittedName>
</protein>
<dbReference type="Proteomes" id="UP000308697">
    <property type="component" value="Unassembled WGS sequence"/>
</dbReference>
<dbReference type="OrthoDB" id="163447at2"/>
<dbReference type="EMBL" id="SUMB01000001">
    <property type="protein sequence ID" value="TJZ58684.1"/>
    <property type="molecule type" value="Genomic_DNA"/>
</dbReference>
<organism evidence="2 3">
    <name type="scientific">Streptomyces piniterrae</name>
    <dbReference type="NCBI Taxonomy" id="2571125"/>
    <lineage>
        <taxon>Bacteria</taxon>
        <taxon>Bacillati</taxon>
        <taxon>Actinomycetota</taxon>
        <taxon>Actinomycetes</taxon>
        <taxon>Kitasatosporales</taxon>
        <taxon>Streptomycetaceae</taxon>
        <taxon>Streptomyces</taxon>
    </lineage>
</organism>
<evidence type="ECO:0000313" key="2">
    <source>
        <dbReference type="EMBL" id="TJZ58684.1"/>
    </source>
</evidence>
<proteinExistence type="predicted"/>
<dbReference type="GO" id="GO:0031412">
    <property type="term" value="P:gas vesicle organization"/>
    <property type="evidence" value="ECO:0007669"/>
    <property type="project" value="InterPro"/>
</dbReference>
<dbReference type="RefSeq" id="WP_136737637.1">
    <property type="nucleotide sequence ID" value="NZ_SUMB01000001.1"/>
</dbReference>
<evidence type="ECO:0000256" key="1">
    <source>
        <dbReference type="SAM" id="MobiDB-lite"/>
    </source>
</evidence>
<dbReference type="Pfam" id="PF05800">
    <property type="entry name" value="GvpO"/>
    <property type="match status" value="1"/>
</dbReference>
<sequence length="139" mass="15298">MAAGEEDETPRVRRPTSKKPAKKTAKKAVRKSSAGEARAGSRTSDGETKRAARRVSAPRAMRYAAEQLQELLGRAPESVSAVKPTETGWQADVEVLELERVPGTTSVMASYRVTLDEEGELVAYERTRRYTRGQIDPHA</sequence>